<dbReference type="SUPFAM" id="SSF52922">
    <property type="entry name" value="TK C-terminal domain-like"/>
    <property type="match status" value="1"/>
</dbReference>
<dbReference type="InterPro" id="IPR051157">
    <property type="entry name" value="PDH/Transketolase"/>
</dbReference>
<dbReference type="PANTHER" id="PTHR43825:SF1">
    <property type="entry name" value="TRANSKETOLASE-LIKE PYRIMIDINE-BINDING DOMAIN-CONTAINING PROTEIN"/>
    <property type="match status" value="1"/>
</dbReference>
<evidence type="ECO:0000259" key="5">
    <source>
        <dbReference type="SMART" id="SM00861"/>
    </source>
</evidence>
<dbReference type="InterPro" id="IPR020826">
    <property type="entry name" value="Transketolase_BS"/>
</dbReference>
<evidence type="ECO:0000256" key="1">
    <source>
        <dbReference type="ARBA" id="ARBA00001964"/>
    </source>
</evidence>
<organism evidence="6">
    <name type="scientific">hydrothermal vent metagenome</name>
    <dbReference type="NCBI Taxonomy" id="652676"/>
    <lineage>
        <taxon>unclassified sequences</taxon>
        <taxon>metagenomes</taxon>
        <taxon>ecological metagenomes</taxon>
    </lineage>
</organism>
<accession>A0A3B1BC33</accession>
<dbReference type="InterPro" id="IPR009014">
    <property type="entry name" value="Transketo_C/PFOR_II"/>
</dbReference>
<evidence type="ECO:0000256" key="4">
    <source>
        <dbReference type="ARBA" id="ARBA00023052"/>
    </source>
</evidence>
<dbReference type="InterPro" id="IPR033248">
    <property type="entry name" value="Transketolase_C"/>
</dbReference>
<dbReference type="Pfam" id="PF02779">
    <property type="entry name" value="Transket_pyr"/>
    <property type="match status" value="1"/>
</dbReference>
<proteinExistence type="inferred from homology"/>
<dbReference type="Gene3D" id="3.40.50.920">
    <property type="match status" value="1"/>
</dbReference>
<gene>
    <name evidence="6" type="ORF">MNBD_NITROSPINAE02-1729</name>
</gene>
<protein>
    <submittedName>
        <fullName evidence="6">Transketolase, C-terminal section</fullName>
        <ecNumber evidence="6">2.2.1.1</ecNumber>
    </submittedName>
</protein>
<dbReference type="GO" id="GO:0004802">
    <property type="term" value="F:transketolase activity"/>
    <property type="evidence" value="ECO:0007669"/>
    <property type="project" value="UniProtKB-EC"/>
</dbReference>
<keyword evidence="4" id="KW-0786">Thiamine pyrophosphate</keyword>
<dbReference type="InterPro" id="IPR005475">
    <property type="entry name" value="Transketolase-like_Pyr-bd"/>
</dbReference>
<dbReference type="SUPFAM" id="SSF52518">
    <property type="entry name" value="Thiamin diphosphate-binding fold (THDP-binding)"/>
    <property type="match status" value="1"/>
</dbReference>
<dbReference type="EC" id="2.2.1.1" evidence="6"/>
<evidence type="ECO:0000256" key="2">
    <source>
        <dbReference type="ARBA" id="ARBA00007131"/>
    </source>
</evidence>
<dbReference type="PROSITE" id="PS00802">
    <property type="entry name" value="TRANSKETOLASE_2"/>
    <property type="match status" value="1"/>
</dbReference>
<dbReference type="Gene3D" id="3.40.50.970">
    <property type="match status" value="1"/>
</dbReference>
<dbReference type="SMART" id="SM00861">
    <property type="entry name" value="Transket_pyr"/>
    <property type="match status" value="1"/>
</dbReference>
<dbReference type="AlphaFoldDB" id="A0A3B1BC33"/>
<dbReference type="FunFam" id="3.40.50.970:FF:000129">
    <property type="entry name" value="Transketolase"/>
    <property type="match status" value="1"/>
</dbReference>
<evidence type="ECO:0000313" key="6">
    <source>
        <dbReference type="EMBL" id="VAX15826.1"/>
    </source>
</evidence>
<dbReference type="EMBL" id="UOGE01000001">
    <property type="protein sequence ID" value="VAX15826.1"/>
    <property type="molecule type" value="Genomic_DNA"/>
</dbReference>
<evidence type="ECO:0000256" key="3">
    <source>
        <dbReference type="ARBA" id="ARBA00022679"/>
    </source>
</evidence>
<comment type="cofactor">
    <cofactor evidence="1">
        <name>thiamine diphosphate</name>
        <dbReference type="ChEBI" id="CHEBI:58937"/>
    </cofactor>
</comment>
<dbReference type="Pfam" id="PF02780">
    <property type="entry name" value="Transketolase_C"/>
    <property type="match status" value="1"/>
</dbReference>
<comment type="similarity">
    <text evidence="2">Belongs to the transketolase family.</text>
</comment>
<dbReference type="InterPro" id="IPR029061">
    <property type="entry name" value="THDP-binding"/>
</dbReference>
<dbReference type="CDD" id="cd07033">
    <property type="entry name" value="TPP_PYR_DXS_TK_like"/>
    <property type="match status" value="1"/>
</dbReference>
<name>A0A3B1BC33_9ZZZZ</name>
<sequence>MSKMETVTKIMEKADLRAAYGDTLALLGEEFEEIVVLDADLSSSTRTSRFAGKYPNRFFNMGVSEQDMISTSAGLAAAGKTPFVSTFAIFASGRAWEQVRQSICLSELNVKVVASHGGITVGEDGPTHQALEDLTLMRVLPNMTVIVPADANEVKAVLRKIAETKGPAYVRISRAKLPVVNDDDVSFEIGKGRVMRHGSDVAIIACGCMVAKGLEAAETLAVDGIHAAVINMPSIKPIDEELILQMASTTGAIVTAEEHSILGGLGSAVMEVTCENNPVPVVRVGMKSQFGKSGDPDALLDYYGMNTASIVEAAGKSMALKKESASS</sequence>
<dbReference type="PANTHER" id="PTHR43825">
    <property type="entry name" value="PYRUVATE DEHYDROGENASE E1 COMPONENT"/>
    <property type="match status" value="1"/>
</dbReference>
<keyword evidence="3 6" id="KW-0808">Transferase</keyword>
<reference evidence="6" key="1">
    <citation type="submission" date="2018-06" db="EMBL/GenBank/DDBJ databases">
        <authorList>
            <person name="Zhirakovskaya E."/>
        </authorList>
    </citation>
    <scope>NUCLEOTIDE SEQUENCE</scope>
</reference>
<feature type="domain" description="Transketolase-like pyrimidine-binding" evidence="5">
    <location>
        <begin position="14"/>
        <end position="179"/>
    </location>
</feature>